<dbReference type="Proteomes" id="UP000694863">
    <property type="component" value="Unplaced"/>
</dbReference>
<gene>
    <name evidence="2" type="primary">LOC123522167</name>
</gene>
<evidence type="ECO:0000313" key="1">
    <source>
        <dbReference type="Proteomes" id="UP000694863"/>
    </source>
</evidence>
<feature type="non-terminal residue" evidence="2">
    <location>
        <position position="159"/>
    </location>
</feature>
<sequence length="159" mass="19240">KFIEKEVNKLVESRKAQEHNILRFHEGLLDQDPQITKIQQKMLRQSYRDMAQKEIDKLQHISEKPSPSFQMKEEEETFQAHDWKTEEMLLLTKIDEEVKRQKKIEEQQWKRREQINQKKKALLKKRITHHLRKMQPICSERQVREDIGNNDNTAVAEVN</sequence>
<evidence type="ECO:0000313" key="2">
    <source>
        <dbReference type="RefSeq" id="XP_045150151.1"/>
    </source>
</evidence>
<proteinExistence type="predicted"/>
<name>A0AC55DEI7_ECHTE</name>
<keyword evidence="1" id="KW-1185">Reference proteome</keyword>
<feature type="non-terminal residue" evidence="2">
    <location>
        <position position="1"/>
    </location>
</feature>
<reference evidence="2" key="1">
    <citation type="submission" date="2025-08" db="UniProtKB">
        <authorList>
            <consortium name="RefSeq"/>
        </authorList>
    </citation>
    <scope>IDENTIFICATION</scope>
</reference>
<organism evidence="1 2">
    <name type="scientific">Echinops telfairi</name>
    <name type="common">Lesser hedgehog tenrec</name>
    <dbReference type="NCBI Taxonomy" id="9371"/>
    <lineage>
        <taxon>Eukaryota</taxon>
        <taxon>Metazoa</taxon>
        <taxon>Chordata</taxon>
        <taxon>Craniata</taxon>
        <taxon>Vertebrata</taxon>
        <taxon>Euteleostomi</taxon>
        <taxon>Mammalia</taxon>
        <taxon>Eutheria</taxon>
        <taxon>Afrotheria</taxon>
        <taxon>Tenrecidae</taxon>
        <taxon>Tenrecinae</taxon>
        <taxon>Echinops</taxon>
    </lineage>
</organism>
<dbReference type="RefSeq" id="XP_045150151.1">
    <property type="nucleotide sequence ID" value="XM_045294216.1"/>
</dbReference>
<accession>A0AC55DEI7</accession>
<protein>
    <submittedName>
        <fullName evidence="2">Fibrous sheath-interacting protein 2-like</fullName>
    </submittedName>
</protein>